<organism evidence="2 3">
    <name type="scientific">Mangrovibacterium diazotrophicum</name>
    <dbReference type="NCBI Taxonomy" id="1261403"/>
    <lineage>
        <taxon>Bacteria</taxon>
        <taxon>Pseudomonadati</taxon>
        <taxon>Bacteroidota</taxon>
        <taxon>Bacteroidia</taxon>
        <taxon>Marinilabiliales</taxon>
        <taxon>Prolixibacteraceae</taxon>
        <taxon>Mangrovibacterium</taxon>
    </lineage>
</organism>
<dbReference type="AlphaFoldDB" id="A0A419WAJ1"/>
<proteinExistence type="predicted"/>
<keyword evidence="3" id="KW-1185">Reference proteome</keyword>
<feature type="chain" id="PRO_5019403491" description="NIPSNAP protein" evidence="1">
    <location>
        <begin position="25"/>
        <end position="147"/>
    </location>
</feature>
<comment type="caution">
    <text evidence="2">The sequence shown here is derived from an EMBL/GenBank/DDBJ whole genome shotgun (WGS) entry which is preliminary data.</text>
</comment>
<gene>
    <name evidence="2" type="ORF">BC643_2808</name>
</gene>
<keyword evidence="1" id="KW-0732">Signal</keyword>
<protein>
    <recommendedName>
        <fullName evidence="4">NIPSNAP protein</fullName>
    </recommendedName>
</protein>
<evidence type="ECO:0000313" key="3">
    <source>
        <dbReference type="Proteomes" id="UP000283387"/>
    </source>
</evidence>
<feature type="signal peptide" evidence="1">
    <location>
        <begin position="1"/>
        <end position="24"/>
    </location>
</feature>
<evidence type="ECO:0000313" key="2">
    <source>
        <dbReference type="EMBL" id="RKD92436.1"/>
    </source>
</evidence>
<reference evidence="2 3" key="1">
    <citation type="submission" date="2018-09" db="EMBL/GenBank/DDBJ databases">
        <title>Genomic Encyclopedia of Archaeal and Bacterial Type Strains, Phase II (KMG-II): from individual species to whole genera.</title>
        <authorList>
            <person name="Goeker M."/>
        </authorList>
    </citation>
    <scope>NUCLEOTIDE SEQUENCE [LARGE SCALE GENOMIC DNA]</scope>
    <source>
        <strain evidence="2 3">DSM 27148</strain>
    </source>
</reference>
<evidence type="ECO:0008006" key="4">
    <source>
        <dbReference type="Google" id="ProtNLM"/>
    </source>
</evidence>
<name>A0A419WAJ1_9BACT</name>
<dbReference type="Proteomes" id="UP000283387">
    <property type="component" value="Unassembled WGS sequence"/>
</dbReference>
<evidence type="ECO:0000256" key="1">
    <source>
        <dbReference type="SAM" id="SignalP"/>
    </source>
</evidence>
<dbReference type="EMBL" id="RAPN01000001">
    <property type="protein sequence ID" value="RKD92436.1"/>
    <property type="molecule type" value="Genomic_DNA"/>
</dbReference>
<accession>A0A419WAJ1</accession>
<sequence length="147" mass="17017">MNLNMRKFLFAFTLVLAFCLTSQAQEDHKASKFENVSYHNIVKIDFKPGTYSRVQEIMKIYMAAGESAGVKGPEVYWLMTGDYDVMFVWTMEGGTADLEWDWSPDDIKWWKALVDNLGSEDKAKELRKEWGSFILKATNEIARKQLN</sequence>